<keyword evidence="1" id="KW-0175">Coiled coil</keyword>
<organism evidence="3 4">
    <name type="scientific">Symbiodinium microadriaticum</name>
    <name type="common">Dinoflagellate</name>
    <name type="synonym">Zooxanthella microadriatica</name>
    <dbReference type="NCBI Taxonomy" id="2951"/>
    <lineage>
        <taxon>Eukaryota</taxon>
        <taxon>Sar</taxon>
        <taxon>Alveolata</taxon>
        <taxon>Dinophyceae</taxon>
        <taxon>Suessiales</taxon>
        <taxon>Symbiodiniaceae</taxon>
        <taxon>Symbiodinium</taxon>
    </lineage>
</organism>
<evidence type="ECO:0000313" key="4">
    <source>
        <dbReference type="Proteomes" id="UP000186817"/>
    </source>
</evidence>
<comment type="caution">
    <text evidence="3">The sequence shown here is derived from an EMBL/GenBank/DDBJ whole genome shotgun (WGS) entry which is preliminary data.</text>
</comment>
<feature type="coiled-coil region" evidence="1">
    <location>
        <begin position="285"/>
        <end position="330"/>
    </location>
</feature>
<dbReference type="AlphaFoldDB" id="A0A1Q9EDR7"/>
<feature type="region of interest" description="Disordered" evidence="2">
    <location>
        <begin position="243"/>
        <end position="283"/>
    </location>
</feature>
<dbReference type="CDD" id="cd14686">
    <property type="entry name" value="bZIP"/>
    <property type="match status" value="1"/>
</dbReference>
<evidence type="ECO:0000313" key="3">
    <source>
        <dbReference type="EMBL" id="OLQ05562.1"/>
    </source>
</evidence>
<reference evidence="3 4" key="1">
    <citation type="submission" date="2016-02" db="EMBL/GenBank/DDBJ databases">
        <title>Genome analysis of coral dinoflagellate symbionts highlights evolutionary adaptations to a symbiotic lifestyle.</title>
        <authorList>
            <person name="Aranda M."/>
            <person name="Li Y."/>
            <person name="Liew Y.J."/>
            <person name="Baumgarten S."/>
            <person name="Simakov O."/>
            <person name="Wilson M."/>
            <person name="Piel J."/>
            <person name="Ashoor H."/>
            <person name="Bougouffa S."/>
            <person name="Bajic V.B."/>
            <person name="Ryu T."/>
            <person name="Ravasi T."/>
            <person name="Bayer T."/>
            <person name="Micklem G."/>
            <person name="Kim H."/>
            <person name="Bhak J."/>
            <person name="Lajeunesse T.C."/>
            <person name="Voolstra C.R."/>
        </authorList>
    </citation>
    <scope>NUCLEOTIDE SEQUENCE [LARGE SCALE GENOMIC DNA]</scope>
    <source>
        <strain evidence="3 4">CCMP2467</strain>
    </source>
</reference>
<feature type="region of interest" description="Disordered" evidence="2">
    <location>
        <begin position="361"/>
        <end position="395"/>
    </location>
</feature>
<sequence>MAESSKGRYKLELGEEVQVRLRDLLLRCPCAALDGIRWSVVCKVYADRYQGGPLIGASALDAAKTCLADLATFDEAASGDARLRLREEAALSAGKDGQLGCWPLLLQRLGEIVRNHGSAQPLQGTEAEHIGTSTGEVLGVLLGQLKHLLSRYWDPAFEDRGLSFFNEVGQFVHLRKMKHFLAELLKWRARRRELVLNKALPPSAIDEALADQLMLVASQRHNDMVLCCPASPAVMPATPSAARPLASCASTPPKAQRGREGSPKSGIGISEESPGSDEVPDPKRQELLEKESRRLRIENAELKKRLQFGSEFLKQENRRLRVENAELKKRLYFAGPYAQGTSSVPIWVPVPVMAASPNCGSPNSGAARGTTMSAGCGSGQVSPGTGTPATPAQGSGTPIQHGFWVPLARNAVMSPTGPSWPLVAAVQIGTTGSTRSTFSDASQQERFLPQNVISDPASSAASNAGQASASADGTGYTVPFQGSDDRWVCIPSGIVERHKAQFEAPSTGEALEAQVSDAKRMVLGWVDAVSGSGSSFTWWDFFKILPFVSYNRIRVGC</sequence>
<dbReference type="EMBL" id="LSRX01000181">
    <property type="protein sequence ID" value="OLQ05562.1"/>
    <property type="molecule type" value="Genomic_DNA"/>
</dbReference>
<dbReference type="OrthoDB" id="426028at2759"/>
<proteinExistence type="predicted"/>
<feature type="compositionally biased region" description="Polar residues" evidence="2">
    <location>
        <begin position="379"/>
        <end position="395"/>
    </location>
</feature>
<evidence type="ECO:0008006" key="5">
    <source>
        <dbReference type="Google" id="ProtNLM"/>
    </source>
</evidence>
<evidence type="ECO:0000256" key="1">
    <source>
        <dbReference type="SAM" id="Coils"/>
    </source>
</evidence>
<dbReference type="Proteomes" id="UP000186817">
    <property type="component" value="Unassembled WGS sequence"/>
</dbReference>
<gene>
    <name evidence="3" type="ORF">AK812_SmicGene11248</name>
</gene>
<evidence type="ECO:0000256" key="2">
    <source>
        <dbReference type="SAM" id="MobiDB-lite"/>
    </source>
</evidence>
<keyword evidence="4" id="KW-1185">Reference proteome</keyword>
<name>A0A1Q9EDR7_SYMMI</name>
<protein>
    <recommendedName>
        <fullName evidence="5">BZIP domain-containing protein</fullName>
    </recommendedName>
</protein>
<accession>A0A1Q9EDR7</accession>